<dbReference type="Pfam" id="PF13379">
    <property type="entry name" value="NMT1_2"/>
    <property type="match status" value="1"/>
</dbReference>
<dbReference type="PANTHER" id="PTHR30024:SF47">
    <property type="entry name" value="TAURINE-BINDING PERIPLASMIC PROTEIN"/>
    <property type="match status" value="1"/>
</dbReference>
<evidence type="ECO:0000256" key="3">
    <source>
        <dbReference type="ARBA" id="ARBA00022729"/>
    </source>
</evidence>
<reference evidence="5 6" key="1">
    <citation type="submission" date="2016-11" db="EMBL/GenBank/DDBJ databases">
        <authorList>
            <person name="Jaros S."/>
            <person name="Januszkiewicz K."/>
            <person name="Wedrychowicz H."/>
        </authorList>
    </citation>
    <scope>NUCLEOTIDE SEQUENCE [LARGE SCALE GENOMIC DNA]</scope>
    <source>
        <strain evidence="5 6">ATCC 23634</strain>
    </source>
</reference>
<dbReference type="SUPFAM" id="SSF53850">
    <property type="entry name" value="Periplasmic binding protein-like II"/>
    <property type="match status" value="1"/>
</dbReference>
<protein>
    <submittedName>
        <fullName evidence="5">ABC-type nitrate/sulfonate/bicarbonate transport system, substrate-binding protein</fullName>
    </submittedName>
</protein>
<dbReference type="PANTHER" id="PTHR30024">
    <property type="entry name" value="ALIPHATIC SULFONATES-BINDING PROTEIN-RELATED"/>
    <property type="match status" value="1"/>
</dbReference>
<gene>
    <name evidence="5" type="ORF">SAMN02983003_1116</name>
</gene>
<evidence type="ECO:0000256" key="2">
    <source>
        <dbReference type="ARBA" id="ARBA00010742"/>
    </source>
</evidence>
<keyword evidence="6" id="KW-1185">Reference proteome</keyword>
<proteinExistence type="inferred from homology"/>
<evidence type="ECO:0000313" key="6">
    <source>
        <dbReference type="Proteomes" id="UP000183447"/>
    </source>
</evidence>
<dbReference type="EMBL" id="FPKU01000001">
    <property type="protein sequence ID" value="SFZ82507.1"/>
    <property type="molecule type" value="Genomic_DNA"/>
</dbReference>
<feature type="signal peptide" evidence="4">
    <location>
        <begin position="1"/>
        <end position="19"/>
    </location>
</feature>
<name>A0A1K2HV70_9HYPH</name>
<evidence type="ECO:0000256" key="1">
    <source>
        <dbReference type="ARBA" id="ARBA00004418"/>
    </source>
</evidence>
<evidence type="ECO:0000256" key="4">
    <source>
        <dbReference type="SAM" id="SignalP"/>
    </source>
</evidence>
<comment type="subcellular location">
    <subcellularLocation>
        <location evidence="1">Periplasm</location>
    </subcellularLocation>
</comment>
<feature type="chain" id="PRO_5012498765" evidence="4">
    <location>
        <begin position="20"/>
        <end position="330"/>
    </location>
</feature>
<evidence type="ECO:0000313" key="5">
    <source>
        <dbReference type="EMBL" id="SFZ82507.1"/>
    </source>
</evidence>
<dbReference type="Proteomes" id="UP000183447">
    <property type="component" value="Unassembled WGS sequence"/>
</dbReference>
<dbReference type="AlphaFoldDB" id="A0A1K2HV70"/>
<dbReference type="Gene3D" id="3.40.190.10">
    <property type="entry name" value="Periplasmic binding protein-like II"/>
    <property type="match status" value="2"/>
</dbReference>
<organism evidence="5 6">
    <name type="scientific">Devosia enhydra</name>
    <dbReference type="NCBI Taxonomy" id="665118"/>
    <lineage>
        <taxon>Bacteria</taxon>
        <taxon>Pseudomonadati</taxon>
        <taxon>Pseudomonadota</taxon>
        <taxon>Alphaproteobacteria</taxon>
        <taxon>Hyphomicrobiales</taxon>
        <taxon>Devosiaceae</taxon>
        <taxon>Devosia</taxon>
    </lineage>
</organism>
<dbReference type="RefSeq" id="WP_072339723.1">
    <property type="nucleotide sequence ID" value="NZ_FPKU01000001.1"/>
</dbReference>
<keyword evidence="3 4" id="KW-0732">Signal</keyword>
<dbReference type="GO" id="GO:0042597">
    <property type="term" value="C:periplasmic space"/>
    <property type="evidence" value="ECO:0007669"/>
    <property type="project" value="UniProtKB-SubCell"/>
</dbReference>
<sequence length="330" mass="34990">MKALKTIAAALAIVGLSNAAGMAQDKLPVRIGWLKASLTTIAQAIAEEEQLYDANGLAPTITAIQSGGNATGIEALLRGDFDVYFGAMSELARLNGVALEQGGQPPLAAVAIGTPGATHLVVGNDVPFETVEDLRGLTLGVSSLGSIHLVMFRHYLASQGLTTDALGLTLLRVGASDMPPALLTNQIDGFLHSQPTPSVAEARGAGKVALAPQDMGEVGLSPTSAIMVRRDWAAANPETVTRVIATFRQASEMFGTLPEDRLVAIAQAAIGSEDDLIRRAMTSVNPRLVDDFEAGADIYWRTEISAMKERGELIESFEREHMFDFSYADR</sequence>
<dbReference type="STRING" id="665118.SAMN02983003_1116"/>
<accession>A0A1K2HV70</accession>
<comment type="similarity">
    <text evidence="2">Belongs to the bacterial solute-binding protein SsuA/TauA family.</text>
</comment>